<evidence type="ECO:0000313" key="3">
    <source>
        <dbReference type="EMBL" id="KCW72022.1"/>
    </source>
</evidence>
<evidence type="ECO:0000256" key="1">
    <source>
        <dbReference type="PROSITE-ProRule" id="PRU00042"/>
    </source>
</evidence>
<dbReference type="InterPro" id="IPR013087">
    <property type="entry name" value="Znf_C2H2_type"/>
</dbReference>
<organism evidence="3">
    <name type="scientific">Eucalyptus grandis</name>
    <name type="common">Flooded gum</name>
    <dbReference type="NCBI Taxonomy" id="71139"/>
    <lineage>
        <taxon>Eukaryota</taxon>
        <taxon>Viridiplantae</taxon>
        <taxon>Streptophyta</taxon>
        <taxon>Embryophyta</taxon>
        <taxon>Tracheophyta</taxon>
        <taxon>Spermatophyta</taxon>
        <taxon>Magnoliopsida</taxon>
        <taxon>eudicotyledons</taxon>
        <taxon>Gunneridae</taxon>
        <taxon>Pentapetalae</taxon>
        <taxon>rosids</taxon>
        <taxon>malvids</taxon>
        <taxon>Myrtales</taxon>
        <taxon>Myrtaceae</taxon>
        <taxon>Myrtoideae</taxon>
        <taxon>Eucalypteae</taxon>
        <taxon>Eucalyptus</taxon>
    </lineage>
</organism>
<sequence length="382" mass="43537">MVVHMKIRGICCFANFGKLDALKYTYTAFARYCHSEPLGVTSTYLEPSPSSSNKNSVAIFWDLDNKPPNSFPPFDAAIKLKASASSFGVVQYMVAYANRHAFSYVPPDVREQRKERKVLNKLENKGVIRPMEPYLCRVCGRKFYTNEKLINHFKQIHEREHTKRVSQIESTRGKRRVNLVAKYSMKMEKYKNSARDVLTPKVGYGLAGELKRAGFFVNMVSDKPQAADIALRNNIVDVMDKRKADCLVLVSDDSDFVDILKEAKMRCLRTVVVGDINDGPLKRTADVGFSWRDILMGKAKKEAASVVGRWNDRDILKRLEWTYNPEVDRKMSDYFDESEGQDFEDSDGGVDGDFIEKDNTRAWWDLDSDDEVASSQASHQSS</sequence>
<keyword evidence="1" id="KW-0863">Zinc-finger</keyword>
<evidence type="ECO:0000259" key="2">
    <source>
        <dbReference type="PROSITE" id="PS50157"/>
    </source>
</evidence>
<feature type="domain" description="C2H2-type" evidence="2">
    <location>
        <begin position="134"/>
        <end position="162"/>
    </location>
</feature>
<dbReference type="eggNOG" id="ENOG502QUQA">
    <property type="taxonomic scope" value="Eukaryota"/>
</dbReference>
<name>A0A059C0Y7_EUCGR</name>
<dbReference type="Gene3D" id="3.40.50.1010">
    <property type="entry name" value="5'-nuclease"/>
    <property type="match status" value="1"/>
</dbReference>
<keyword evidence="1" id="KW-0862">Zinc</keyword>
<dbReference type="GO" id="GO:0008270">
    <property type="term" value="F:zinc ion binding"/>
    <property type="evidence" value="ECO:0007669"/>
    <property type="project" value="UniProtKB-KW"/>
</dbReference>
<dbReference type="Gramene" id="KCW72022">
    <property type="protein sequence ID" value="KCW72022"/>
    <property type="gene ID" value="EUGRSUZ_E00472"/>
</dbReference>
<keyword evidence="1" id="KW-0479">Metal-binding</keyword>
<dbReference type="InParanoid" id="A0A059C0Y7"/>
<dbReference type="PROSITE" id="PS50157">
    <property type="entry name" value="ZINC_FINGER_C2H2_2"/>
    <property type="match status" value="1"/>
</dbReference>
<dbReference type="InterPro" id="IPR021139">
    <property type="entry name" value="NYN"/>
</dbReference>
<dbReference type="OMA" id="YFCGVCD"/>
<dbReference type="EMBL" id="KK198757">
    <property type="protein sequence ID" value="KCW72022.1"/>
    <property type="molecule type" value="Genomic_DNA"/>
</dbReference>
<gene>
    <name evidence="3" type="ORF">EUGRSUZ_E00472</name>
</gene>
<proteinExistence type="predicted"/>
<dbReference type="PROSITE" id="PS00028">
    <property type="entry name" value="ZINC_FINGER_C2H2_1"/>
    <property type="match status" value="1"/>
</dbReference>
<reference evidence="3" key="1">
    <citation type="submission" date="2013-07" db="EMBL/GenBank/DDBJ databases">
        <title>The genome of Eucalyptus grandis.</title>
        <authorList>
            <person name="Schmutz J."/>
            <person name="Hayes R."/>
            <person name="Myburg A."/>
            <person name="Tuskan G."/>
            <person name="Grattapaglia D."/>
            <person name="Rokhsar D.S."/>
        </authorList>
    </citation>
    <scope>NUCLEOTIDE SEQUENCE</scope>
    <source>
        <tissue evidence="3">Leaf extractions</tissue>
    </source>
</reference>
<dbReference type="AlphaFoldDB" id="A0A059C0Y7"/>
<protein>
    <recommendedName>
        <fullName evidence="2">C2H2-type domain-containing protein</fullName>
    </recommendedName>
</protein>
<dbReference type="PANTHER" id="PTHR35744">
    <property type="entry name" value="C2H2-TYPE DOMAIN-CONTAINING PROTEIN"/>
    <property type="match status" value="1"/>
</dbReference>
<dbReference type="OrthoDB" id="3518456at2759"/>
<dbReference type="FunCoup" id="A0A059C0Y7">
    <property type="interactions" value="50"/>
</dbReference>
<dbReference type="STRING" id="71139.A0A059C0Y7"/>
<dbReference type="GO" id="GO:0004540">
    <property type="term" value="F:RNA nuclease activity"/>
    <property type="evidence" value="ECO:0007669"/>
    <property type="project" value="InterPro"/>
</dbReference>
<dbReference type="SUPFAM" id="SSF57667">
    <property type="entry name" value="beta-beta-alpha zinc fingers"/>
    <property type="match status" value="1"/>
</dbReference>
<dbReference type="PANTHER" id="PTHR35744:SF4">
    <property type="entry name" value="OS04G0464600 PROTEIN"/>
    <property type="match status" value="1"/>
</dbReference>
<dbReference type="KEGG" id="egr:104443725"/>
<dbReference type="Gene3D" id="3.30.160.60">
    <property type="entry name" value="Classic Zinc Finger"/>
    <property type="match status" value="1"/>
</dbReference>
<dbReference type="CDD" id="cd18725">
    <property type="entry name" value="PIN_LabA-like"/>
    <property type="match status" value="1"/>
</dbReference>
<accession>A0A059C0Y7</accession>
<dbReference type="Pfam" id="PF01936">
    <property type="entry name" value="NYN"/>
    <property type="match status" value="1"/>
</dbReference>
<dbReference type="InterPro" id="IPR036236">
    <property type="entry name" value="Znf_C2H2_sf"/>
</dbReference>